<keyword evidence="1" id="KW-0472">Membrane</keyword>
<organism evidence="2 3">
    <name type="scientific">Phrynosoma platyrhinos</name>
    <name type="common">Desert horned lizard</name>
    <dbReference type="NCBI Taxonomy" id="52577"/>
    <lineage>
        <taxon>Eukaryota</taxon>
        <taxon>Metazoa</taxon>
        <taxon>Chordata</taxon>
        <taxon>Craniata</taxon>
        <taxon>Vertebrata</taxon>
        <taxon>Euteleostomi</taxon>
        <taxon>Lepidosauria</taxon>
        <taxon>Squamata</taxon>
        <taxon>Bifurcata</taxon>
        <taxon>Unidentata</taxon>
        <taxon>Episquamata</taxon>
        <taxon>Toxicofera</taxon>
        <taxon>Iguania</taxon>
        <taxon>Phrynosomatidae</taxon>
        <taxon>Phrynosomatinae</taxon>
        <taxon>Phrynosoma</taxon>
    </lineage>
</organism>
<feature type="transmembrane region" description="Helical" evidence="1">
    <location>
        <begin position="43"/>
        <end position="76"/>
    </location>
</feature>
<evidence type="ECO:0000313" key="2">
    <source>
        <dbReference type="EMBL" id="KAH0615717.1"/>
    </source>
</evidence>
<keyword evidence="3" id="KW-1185">Reference proteome</keyword>
<name>A0ABQ7SEG3_PHRPL</name>
<dbReference type="Proteomes" id="UP000826234">
    <property type="component" value="Unassembled WGS sequence"/>
</dbReference>
<accession>A0ABQ7SEG3</accession>
<protein>
    <submittedName>
        <fullName evidence="2">Uncharacterized protein</fullName>
    </submittedName>
</protein>
<reference evidence="2 3" key="1">
    <citation type="journal article" date="2022" name="Gigascience">
        <title>A chromosome-level genome assembly and annotation of the desert horned lizard, Phrynosoma platyrhinos, provides insight into chromosomal rearrangements among reptiles.</title>
        <authorList>
            <person name="Koochekian N."/>
            <person name="Ascanio A."/>
            <person name="Farleigh K."/>
            <person name="Card D.C."/>
            <person name="Schield D.R."/>
            <person name="Castoe T.A."/>
            <person name="Jezkova T."/>
        </authorList>
    </citation>
    <scope>NUCLEOTIDE SEQUENCE [LARGE SCALE GENOMIC DNA]</scope>
    <source>
        <strain evidence="2">NK-2021</strain>
    </source>
</reference>
<evidence type="ECO:0000313" key="3">
    <source>
        <dbReference type="Proteomes" id="UP000826234"/>
    </source>
</evidence>
<keyword evidence="1" id="KW-1133">Transmembrane helix</keyword>
<gene>
    <name evidence="2" type="ORF">JD844_026063</name>
</gene>
<comment type="caution">
    <text evidence="2">The sequence shown here is derived from an EMBL/GenBank/DDBJ whole genome shotgun (WGS) entry which is preliminary data.</text>
</comment>
<proteinExistence type="predicted"/>
<dbReference type="EMBL" id="JAIPUX010005290">
    <property type="protein sequence ID" value="KAH0615717.1"/>
    <property type="molecule type" value="Genomic_DNA"/>
</dbReference>
<evidence type="ECO:0000256" key="1">
    <source>
        <dbReference type="SAM" id="Phobius"/>
    </source>
</evidence>
<keyword evidence="1" id="KW-0812">Transmembrane</keyword>
<sequence>MASQRPPSPPSACHPSGDFPASCKKLDPSLSSAMGVFEKFEDLLDVVVCLAALYFLSYTAIFLLFFFLLLPLAFIFEGFDEEEAPEAGTHIAGSIKS</sequence>